<keyword evidence="2" id="KW-1185">Reference proteome</keyword>
<protein>
    <submittedName>
        <fullName evidence="3">Uncharacterized protein</fullName>
    </submittedName>
</protein>
<proteinExistence type="predicted"/>
<dbReference type="AlphaFoldDB" id="A0A915JFI2"/>
<reference evidence="3" key="1">
    <citation type="submission" date="2022-11" db="UniProtKB">
        <authorList>
            <consortium name="WormBaseParasite"/>
        </authorList>
    </citation>
    <scope>IDENTIFICATION</scope>
</reference>
<dbReference type="Proteomes" id="UP000887565">
    <property type="component" value="Unplaced"/>
</dbReference>
<accession>A0A915JFI2</accession>
<evidence type="ECO:0000313" key="3">
    <source>
        <dbReference type="WBParaSite" id="nRc.2.0.1.t24944-RA"/>
    </source>
</evidence>
<evidence type="ECO:0000313" key="2">
    <source>
        <dbReference type="Proteomes" id="UP000887565"/>
    </source>
</evidence>
<evidence type="ECO:0000256" key="1">
    <source>
        <dbReference type="SAM" id="MobiDB-lite"/>
    </source>
</evidence>
<organism evidence="2 3">
    <name type="scientific">Romanomermis culicivorax</name>
    <name type="common">Nematode worm</name>
    <dbReference type="NCBI Taxonomy" id="13658"/>
    <lineage>
        <taxon>Eukaryota</taxon>
        <taxon>Metazoa</taxon>
        <taxon>Ecdysozoa</taxon>
        <taxon>Nematoda</taxon>
        <taxon>Enoplea</taxon>
        <taxon>Dorylaimia</taxon>
        <taxon>Mermithida</taxon>
        <taxon>Mermithoidea</taxon>
        <taxon>Mermithidae</taxon>
        <taxon>Romanomermis</taxon>
    </lineage>
</organism>
<feature type="region of interest" description="Disordered" evidence="1">
    <location>
        <begin position="175"/>
        <end position="201"/>
    </location>
</feature>
<name>A0A915JFI2_ROMCU</name>
<sequence>MALHADPNIFQITQICANEQSANEFAITNGLLPNIPGVGRSHMACCTKCKSMILLKKAGAIFGSQGNQTWFARMDVINGPSVKLWTDKVLMINWLWAEKIGTKQCHEMLGDFTGMRKDHALTYWHHYIHELLLDAMNQAPPMGGPNEIVEIDDSFFAGQPKPAANMHERMLRGNHVGPARRNYGNGELSKKPGGGAGYNEHPDPDPLLPSIFFGPGPDISNFEYPDRIFLQLKNVGYQIILYEQQFLNQFSFQSIKQRIIDDSGTAEQLLIWNAGWWSGQKSMCNAAAND</sequence>
<dbReference type="WBParaSite" id="nRc.2.0.1.t24944-RA">
    <property type="protein sequence ID" value="nRc.2.0.1.t24944-RA"/>
    <property type="gene ID" value="nRc.2.0.1.g24944"/>
</dbReference>